<dbReference type="InterPro" id="IPR002397">
    <property type="entry name" value="Cyt_P450_B"/>
</dbReference>
<keyword evidence="6 9" id="KW-0408">Iron</keyword>
<dbReference type="InterPro" id="IPR017972">
    <property type="entry name" value="Cyt_P450_CS"/>
</dbReference>
<comment type="function">
    <text evidence="8">Involved in the coupling of aromatic side chains of the heptapeptide of vancomycin.</text>
</comment>
<protein>
    <submittedName>
        <fullName evidence="10">Cytochrome P450</fullName>
    </submittedName>
</protein>
<dbReference type="CDD" id="cd11078">
    <property type="entry name" value="CYP130-like"/>
    <property type="match status" value="1"/>
</dbReference>
<evidence type="ECO:0000313" key="10">
    <source>
        <dbReference type="EMBL" id="WIX79264.1"/>
    </source>
</evidence>
<dbReference type="InterPro" id="IPR036396">
    <property type="entry name" value="Cyt_P450_sf"/>
</dbReference>
<evidence type="ECO:0000256" key="4">
    <source>
        <dbReference type="ARBA" id="ARBA00022723"/>
    </source>
</evidence>
<dbReference type="GO" id="GO:0020037">
    <property type="term" value="F:heme binding"/>
    <property type="evidence" value="ECO:0007669"/>
    <property type="project" value="InterPro"/>
</dbReference>
<evidence type="ECO:0000256" key="8">
    <source>
        <dbReference type="ARBA" id="ARBA00055433"/>
    </source>
</evidence>
<evidence type="ECO:0000256" key="3">
    <source>
        <dbReference type="ARBA" id="ARBA00022617"/>
    </source>
</evidence>
<dbReference type="GO" id="GO:0004497">
    <property type="term" value="F:monooxygenase activity"/>
    <property type="evidence" value="ECO:0007669"/>
    <property type="project" value="UniProtKB-KW"/>
</dbReference>
<evidence type="ECO:0000256" key="9">
    <source>
        <dbReference type="RuleBase" id="RU000461"/>
    </source>
</evidence>
<comment type="pathway">
    <text evidence="1">Antibiotic biosynthesis; vancomycin biosynthesis.</text>
</comment>
<dbReference type="Gene3D" id="1.10.630.10">
    <property type="entry name" value="Cytochrome P450"/>
    <property type="match status" value="1"/>
</dbReference>
<dbReference type="PRINTS" id="PR00385">
    <property type="entry name" value="P450"/>
</dbReference>
<dbReference type="FunFam" id="1.10.630.10:FF:000018">
    <property type="entry name" value="Cytochrome P450 monooxygenase"/>
    <property type="match status" value="1"/>
</dbReference>
<evidence type="ECO:0000313" key="11">
    <source>
        <dbReference type="Proteomes" id="UP001236014"/>
    </source>
</evidence>
<gene>
    <name evidence="10" type="ORF">QRX50_00145</name>
</gene>
<dbReference type="EMBL" id="CP127294">
    <property type="protein sequence ID" value="WIX79264.1"/>
    <property type="molecule type" value="Genomic_DNA"/>
</dbReference>
<dbReference type="SUPFAM" id="SSF48264">
    <property type="entry name" value="Cytochrome P450"/>
    <property type="match status" value="1"/>
</dbReference>
<dbReference type="PRINTS" id="PR00359">
    <property type="entry name" value="BP450"/>
</dbReference>
<proteinExistence type="inferred from homology"/>
<sequence length="430" mass="48081">MDSAVSSNEPATGCPVAHTTAGFSFFDREYQENPGASLAWARESQPVFYNDDSDYWVVTRHEDVKSVFSQFNKFSAAITLTPVTPPSEAAGAQLEKYGFAPCPVLADSDPPMHRQYRRLNAPAFMPDRIDPLASYIRQTTNDYIDRFVERGHADLIADMLWDIPCLVALQFLGIPEEDVDTVRRLATSMTEFVWGRPSPEEQVRAADGLGQFWAMGERVIGKLKELDDPPGWLGHAIKMQREHPDVISDTWLQTNVMGGAMAAHETTTNATANAVVTLLRNRDQWDRLCAQPALIPGAVEECLRLNPSVAAWRRIAKEDVRVGDVTIPAGAKILMVIASANQDDAVFEEPERFDIDRDAKAHIAFGAGTHMCLGNHLARLEMVIYLEELTRRLPHMTLDHQEFHYVPNTSFRGPESLHVSWDVEKNPVLS</sequence>
<keyword evidence="3 9" id="KW-0349">Heme</keyword>
<dbReference type="PROSITE" id="PS00086">
    <property type="entry name" value="CYTOCHROME_P450"/>
    <property type="match status" value="1"/>
</dbReference>
<dbReference type="GO" id="GO:0005506">
    <property type="term" value="F:iron ion binding"/>
    <property type="evidence" value="ECO:0007669"/>
    <property type="project" value="InterPro"/>
</dbReference>
<accession>A0A9Y2IGY3</accession>
<dbReference type="GO" id="GO:0016705">
    <property type="term" value="F:oxidoreductase activity, acting on paired donors, with incorporation or reduction of molecular oxygen"/>
    <property type="evidence" value="ECO:0007669"/>
    <property type="project" value="InterPro"/>
</dbReference>
<name>A0A9Y2IGY3_9PSEU</name>
<evidence type="ECO:0000256" key="7">
    <source>
        <dbReference type="ARBA" id="ARBA00023033"/>
    </source>
</evidence>
<dbReference type="Proteomes" id="UP001236014">
    <property type="component" value="Chromosome"/>
</dbReference>
<dbReference type="PANTHER" id="PTHR46696:SF1">
    <property type="entry name" value="CYTOCHROME P450 YJIB-RELATED"/>
    <property type="match status" value="1"/>
</dbReference>
<keyword evidence="5 9" id="KW-0560">Oxidoreductase</keyword>
<keyword evidence="7 9" id="KW-0503">Monooxygenase</keyword>
<evidence type="ECO:0000256" key="6">
    <source>
        <dbReference type="ARBA" id="ARBA00023004"/>
    </source>
</evidence>
<keyword evidence="4 9" id="KW-0479">Metal-binding</keyword>
<dbReference type="AlphaFoldDB" id="A0A9Y2IGY3"/>
<dbReference type="PANTHER" id="PTHR46696">
    <property type="entry name" value="P450, PUTATIVE (EUROFUNG)-RELATED"/>
    <property type="match status" value="1"/>
</dbReference>
<comment type="similarity">
    <text evidence="2 9">Belongs to the cytochrome P450 family.</text>
</comment>
<evidence type="ECO:0000256" key="1">
    <source>
        <dbReference type="ARBA" id="ARBA00004660"/>
    </source>
</evidence>
<evidence type="ECO:0000256" key="5">
    <source>
        <dbReference type="ARBA" id="ARBA00023002"/>
    </source>
</evidence>
<dbReference type="InterPro" id="IPR001128">
    <property type="entry name" value="Cyt_P450"/>
</dbReference>
<dbReference type="KEGG" id="acab:QRX50_00145"/>
<keyword evidence="11" id="KW-1185">Reference proteome</keyword>
<dbReference type="RefSeq" id="WP_285969953.1">
    <property type="nucleotide sequence ID" value="NZ_CP127294.1"/>
</dbReference>
<evidence type="ECO:0000256" key="2">
    <source>
        <dbReference type="ARBA" id="ARBA00010617"/>
    </source>
</evidence>
<organism evidence="10 11">
    <name type="scientific">Amycolatopsis carbonis</name>
    <dbReference type="NCBI Taxonomy" id="715471"/>
    <lineage>
        <taxon>Bacteria</taxon>
        <taxon>Bacillati</taxon>
        <taxon>Actinomycetota</taxon>
        <taxon>Actinomycetes</taxon>
        <taxon>Pseudonocardiales</taxon>
        <taxon>Pseudonocardiaceae</taxon>
        <taxon>Amycolatopsis</taxon>
    </lineage>
</organism>
<reference evidence="10 11" key="1">
    <citation type="submission" date="2023-06" db="EMBL/GenBank/DDBJ databases">
        <authorList>
            <person name="Oyuntsetseg B."/>
            <person name="Kim S.B."/>
        </authorList>
    </citation>
    <scope>NUCLEOTIDE SEQUENCE [LARGE SCALE GENOMIC DNA]</scope>
    <source>
        <strain evidence="10 11">2-15</strain>
    </source>
</reference>
<dbReference type="Pfam" id="PF00067">
    <property type="entry name" value="p450"/>
    <property type="match status" value="1"/>
</dbReference>